<evidence type="ECO:0000313" key="2">
    <source>
        <dbReference type="Proteomes" id="UP001064048"/>
    </source>
</evidence>
<gene>
    <name evidence="1" type="ORF">MSG28_011251</name>
</gene>
<sequence length="136" mass="14194">MNTLLTRADKVSCMQAAPVPIQIGWLPSEEYTKAVEAEMAAEAAKKKDDKGDKATWMAARPRLNEERKGCGAGAGLHELNAPRAPAPTILHLAVDSDGCTSARAGSVRSACRVSRIDPGPLGSPSALPAPGSDTFI</sequence>
<dbReference type="Proteomes" id="UP001064048">
    <property type="component" value="Chromosome 18"/>
</dbReference>
<name>A0ACC0KRN9_CHOFU</name>
<reference evidence="1 2" key="1">
    <citation type="journal article" date="2022" name="Genome Biol. Evol.">
        <title>The Spruce Budworm Genome: Reconstructing the Evolutionary History of Antifreeze Proteins.</title>
        <authorList>
            <person name="Beliveau C."/>
            <person name="Gagne P."/>
            <person name="Picq S."/>
            <person name="Vernygora O."/>
            <person name="Keeling C.I."/>
            <person name="Pinkney K."/>
            <person name="Doucet D."/>
            <person name="Wen F."/>
            <person name="Johnston J.S."/>
            <person name="Maaroufi H."/>
            <person name="Boyle B."/>
            <person name="Laroche J."/>
            <person name="Dewar K."/>
            <person name="Juretic N."/>
            <person name="Blackburn G."/>
            <person name="Nisole A."/>
            <person name="Brunet B."/>
            <person name="Brandao M."/>
            <person name="Lumley L."/>
            <person name="Duan J."/>
            <person name="Quan G."/>
            <person name="Lucarotti C.J."/>
            <person name="Roe A.D."/>
            <person name="Sperling F.A.H."/>
            <person name="Levesque R.C."/>
            <person name="Cusson M."/>
        </authorList>
    </citation>
    <scope>NUCLEOTIDE SEQUENCE [LARGE SCALE GENOMIC DNA]</scope>
    <source>
        <strain evidence="1">Glfc:IPQL:Cfum</strain>
    </source>
</reference>
<organism evidence="1 2">
    <name type="scientific">Choristoneura fumiferana</name>
    <name type="common">Spruce budworm moth</name>
    <name type="synonym">Archips fumiferana</name>
    <dbReference type="NCBI Taxonomy" id="7141"/>
    <lineage>
        <taxon>Eukaryota</taxon>
        <taxon>Metazoa</taxon>
        <taxon>Ecdysozoa</taxon>
        <taxon>Arthropoda</taxon>
        <taxon>Hexapoda</taxon>
        <taxon>Insecta</taxon>
        <taxon>Pterygota</taxon>
        <taxon>Neoptera</taxon>
        <taxon>Endopterygota</taxon>
        <taxon>Lepidoptera</taxon>
        <taxon>Glossata</taxon>
        <taxon>Ditrysia</taxon>
        <taxon>Tortricoidea</taxon>
        <taxon>Tortricidae</taxon>
        <taxon>Tortricinae</taxon>
        <taxon>Choristoneura</taxon>
    </lineage>
</organism>
<protein>
    <submittedName>
        <fullName evidence="1">Uncharacterized protein</fullName>
    </submittedName>
</protein>
<comment type="caution">
    <text evidence="1">The sequence shown here is derived from an EMBL/GenBank/DDBJ whole genome shotgun (WGS) entry which is preliminary data.</text>
</comment>
<evidence type="ECO:0000313" key="1">
    <source>
        <dbReference type="EMBL" id="KAI8438935.1"/>
    </source>
</evidence>
<accession>A0ACC0KRN9</accession>
<keyword evidence="2" id="KW-1185">Reference proteome</keyword>
<dbReference type="EMBL" id="CM046118">
    <property type="protein sequence ID" value="KAI8438935.1"/>
    <property type="molecule type" value="Genomic_DNA"/>
</dbReference>
<proteinExistence type="predicted"/>